<gene>
    <name evidence="1" type="ORF">HINF_LOCUS42587</name>
    <name evidence="2" type="ORF">HINF_LOCUS52037</name>
</gene>
<dbReference type="Proteomes" id="UP001642409">
    <property type="component" value="Unassembled WGS sequence"/>
</dbReference>
<accession>A0AA86UKN0</accession>
<reference evidence="2 3" key="2">
    <citation type="submission" date="2024-07" db="EMBL/GenBank/DDBJ databases">
        <authorList>
            <person name="Akdeniz Z."/>
        </authorList>
    </citation>
    <scope>NUCLEOTIDE SEQUENCE [LARGE SCALE GENOMIC DNA]</scope>
</reference>
<evidence type="ECO:0000313" key="3">
    <source>
        <dbReference type="Proteomes" id="UP001642409"/>
    </source>
</evidence>
<evidence type="ECO:0000313" key="2">
    <source>
        <dbReference type="EMBL" id="CAL6065846.1"/>
    </source>
</evidence>
<name>A0AA86UKN0_9EUKA</name>
<organism evidence="1">
    <name type="scientific">Hexamita inflata</name>
    <dbReference type="NCBI Taxonomy" id="28002"/>
    <lineage>
        <taxon>Eukaryota</taxon>
        <taxon>Metamonada</taxon>
        <taxon>Diplomonadida</taxon>
        <taxon>Hexamitidae</taxon>
        <taxon>Hexamitinae</taxon>
        <taxon>Hexamita</taxon>
    </lineage>
</organism>
<dbReference type="EMBL" id="CATOUU010000852">
    <property type="protein sequence ID" value="CAI9954942.1"/>
    <property type="molecule type" value="Genomic_DNA"/>
</dbReference>
<protein>
    <submittedName>
        <fullName evidence="2">Hypothetical_protein</fullName>
    </submittedName>
</protein>
<keyword evidence="3" id="KW-1185">Reference proteome</keyword>
<dbReference type="AlphaFoldDB" id="A0AA86UKN0"/>
<comment type="caution">
    <text evidence="1">The sequence shown here is derived from an EMBL/GenBank/DDBJ whole genome shotgun (WGS) entry which is preliminary data.</text>
</comment>
<sequence length="170" mass="20106">MQSYLNVSAFEAEQRLQSLLFLKSDYIIQLVKRYTTIKISASKQHHCFFKQTNKSRAIISLKNNFCSRICGIPTILSCSSIIKNWSDYEKKFNYITNNLDDLITFNKQNLKTLFSKEQKFYFVRFSGEHSFDSINPCDPSKIKMKRFCSKELKQQISIYCSVLENQQFLW</sequence>
<evidence type="ECO:0000313" key="1">
    <source>
        <dbReference type="EMBL" id="CAI9954942.1"/>
    </source>
</evidence>
<dbReference type="EMBL" id="CAXDID020000257">
    <property type="protein sequence ID" value="CAL6065846.1"/>
    <property type="molecule type" value="Genomic_DNA"/>
</dbReference>
<reference evidence="1" key="1">
    <citation type="submission" date="2023-06" db="EMBL/GenBank/DDBJ databases">
        <authorList>
            <person name="Kurt Z."/>
        </authorList>
    </citation>
    <scope>NUCLEOTIDE SEQUENCE</scope>
</reference>
<proteinExistence type="predicted"/>